<reference evidence="8 9" key="1">
    <citation type="submission" date="2024-08" db="EMBL/GenBank/DDBJ databases">
        <authorList>
            <person name="Lu H."/>
        </authorList>
    </citation>
    <scope>NUCLEOTIDE SEQUENCE [LARGE SCALE GENOMIC DNA]</scope>
    <source>
        <strain evidence="8 9">LYH14W</strain>
    </source>
</reference>
<dbReference type="PANTHER" id="PTHR11562">
    <property type="entry name" value="CATION EFFLUX PROTEIN/ ZINC TRANSPORTER"/>
    <property type="match status" value="1"/>
</dbReference>
<dbReference type="InterPro" id="IPR027469">
    <property type="entry name" value="Cation_efflux_TMD_sf"/>
</dbReference>
<evidence type="ECO:0000256" key="2">
    <source>
        <dbReference type="ARBA" id="ARBA00022692"/>
    </source>
</evidence>
<feature type="transmembrane region" description="Helical" evidence="6">
    <location>
        <begin position="177"/>
        <end position="195"/>
    </location>
</feature>
<keyword evidence="2 6" id="KW-0812">Transmembrane</keyword>
<dbReference type="SUPFAM" id="SSF161111">
    <property type="entry name" value="Cation efflux protein transmembrane domain-like"/>
    <property type="match status" value="1"/>
</dbReference>
<feature type="transmembrane region" description="Helical" evidence="6">
    <location>
        <begin position="86"/>
        <end position="107"/>
    </location>
</feature>
<keyword evidence="9" id="KW-1185">Reference proteome</keyword>
<evidence type="ECO:0000256" key="5">
    <source>
        <dbReference type="ARBA" id="ARBA00023136"/>
    </source>
</evidence>
<keyword evidence="3" id="KW-0406">Ion transport</keyword>
<keyword evidence="3" id="KW-0864">Zinc transport</keyword>
<keyword evidence="3" id="KW-0813">Transport</keyword>
<keyword evidence="3" id="KW-0862">Zinc</keyword>
<feature type="transmembrane region" description="Helical" evidence="6">
    <location>
        <begin position="23"/>
        <end position="41"/>
    </location>
</feature>
<feature type="transmembrane region" description="Helical" evidence="6">
    <location>
        <begin position="61"/>
        <end position="79"/>
    </location>
</feature>
<feature type="domain" description="Cation efflux protein transmembrane" evidence="7">
    <location>
        <begin position="24"/>
        <end position="72"/>
    </location>
</feature>
<sequence>MSHACCHHDPEPERGTSPAYRRVLWIALLVNAAMAVIEIAYGWRAGSLSLWADAVDFVGDAANYAASLAVLSAGLLWRARVAWAKGWLMLVFGIVVLARAAWAALHGEPPQPFTMGAVGVLALAANVGVALMLYAWREGDANMRAVWLCSRNDAIGNVAVVAAAGAVALTGQAWPDLVVAVIMAGLALHSSRAVLRQAGQEMKTAPAH</sequence>
<evidence type="ECO:0000313" key="8">
    <source>
        <dbReference type="EMBL" id="MFG6432779.1"/>
    </source>
</evidence>
<evidence type="ECO:0000313" key="9">
    <source>
        <dbReference type="Proteomes" id="UP001606210"/>
    </source>
</evidence>
<dbReference type="Gene3D" id="1.20.1510.10">
    <property type="entry name" value="Cation efflux protein transmembrane domain"/>
    <property type="match status" value="1"/>
</dbReference>
<dbReference type="RefSeq" id="WP_394482911.1">
    <property type="nucleotide sequence ID" value="NZ_JBIGHV010000009.1"/>
</dbReference>
<dbReference type="Pfam" id="PF01545">
    <property type="entry name" value="Cation_efflux"/>
    <property type="match status" value="2"/>
</dbReference>
<evidence type="ECO:0000256" key="4">
    <source>
        <dbReference type="ARBA" id="ARBA00022989"/>
    </source>
</evidence>
<evidence type="ECO:0000259" key="7">
    <source>
        <dbReference type="Pfam" id="PF01545"/>
    </source>
</evidence>
<dbReference type="Proteomes" id="UP001606210">
    <property type="component" value="Unassembled WGS sequence"/>
</dbReference>
<evidence type="ECO:0000256" key="1">
    <source>
        <dbReference type="ARBA" id="ARBA00004141"/>
    </source>
</evidence>
<feature type="transmembrane region" description="Helical" evidence="6">
    <location>
        <begin position="113"/>
        <end position="134"/>
    </location>
</feature>
<comment type="caution">
    <text evidence="8">The sequence shown here is derived from an EMBL/GenBank/DDBJ whole genome shotgun (WGS) entry which is preliminary data.</text>
</comment>
<organism evidence="8 9">
    <name type="scientific">Pelomonas parva</name>
    <dbReference type="NCBI Taxonomy" id="3299032"/>
    <lineage>
        <taxon>Bacteria</taxon>
        <taxon>Pseudomonadati</taxon>
        <taxon>Pseudomonadota</taxon>
        <taxon>Betaproteobacteria</taxon>
        <taxon>Burkholderiales</taxon>
        <taxon>Sphaerotilaceae</taxon>
        <taxon>Roseateles</taxon>
    </lineage>
</organism>
<dbReference type="PANTHER" id="PTHR11562:SF17">
    <property type="entry name" value="RE54080P-RELATED"/>
    <property type="match status" value="1"/>
</dbReference>
<proteinExistence type="predicted"/>
<feature type="domain" description="Cation efflux protein transmembrane" evidence="7">
    <location>
        <begin position="84"/>
        <end position="200"/>
    </location>
</feature>
<protein>
    <submittedName>
        <fullName evidence="8">Cation transporter</fullName>
    </submittedName>
</protein>
<feature type="transmembrane region" description="Helical" evidence="6">
    <location>
        <begin position="154"/>
        <end position="171"/>
    </location>
</feature>
<dbReference type="InterPro" id="IPR050681">
    <property type="entry name" value="CDF/SLC30A"/>
</dbReference>
<dbReference type="EMBL" id="JBIGHV010000009">
    <property type="protein sequence ID" value="MFG6432779.1"/>
    <property type="molecule type" value="Genomic_DNA"/>
</dbReference>
<evidence type="ECO:0000256" key="3">
    <source>
        <dbReference type="ARBA" id="ARBA00022906"/>
    </source>
</evidence>
<evidence type="ECO:0000256" key="6">
    <source>
        <dbReference type="SAM" id="Phobius"/>
    </source>
</evidence>
<keyword evidence="5 6" id="KW-0472">Membrane</keyword>
<dbReference type="InterPro" id="IPR058533">
    <property type="entry name" value="Cation_efflux_TM"/>
</dbReference>
<keyword evidence="4 6" id="KW-1133">Transmembrane helix</keyword>
<gene>
    <name evidence="8" type="ORF">ACG00Y_22885</name>
</gene>
<accession>A0ABW7F889</accession>
<name>A0ABW7F889_9BURK</name>
<comment type="subcellular location">
    <subcellularLocation>
        <location evidence="1">Membrane</location>
        <topology evidence="1">Multi-pass membrane protein</topology>
    </subcellularLocation>
</comment>